<dbReference type="OrthoDB" id="3577600at2"/>
<keyword evidence="1" id="KW-0812">Transmembrane</keyword>
<feature type="transmembrane region" description="Helical" evidence="1">
    <location>
        <begin position="77"/>
        <end position="106"/>
    </location>
</feature>
<dbReference type="AlphaFoldDB" id="A0A3A5HEK5"/>
<keyword evidence="1" id="KW-1133">Transmembrane helix</keyword>
<evidence type="ECO:0000313" key="3">
    <source>
        <dbReference type="Proteomes" id="UP000276542"/>
    </source>
</evidence>
<dbReference type="EMBL" id="QYRP01000002">
    <property type="protein sequence ID" value="RJS47945.1"/>
    <property type="molecule type" value="Genomic_DNA"/>
</dbReference>
<organism evidence="2 3">
    <name type="scientific">Nocardioides cavernaquae</name>
    <dbReference type="NCBI Taxonomy" id="2321396"/>
    <lineage>
        <taxon>Bacteria</taxon>
        <taxon>Bacillati</taxon>
        <taxon>Actinomycetota</taxon>
        <taxon>Actinomycetes</taxon>
        <taxon>Propionibacteriales</taxon>
        <taxon>Nocardioidaceae</taxon>
        <taxon>Nocardioides</taxon>
    </lineage>
</organism>
<reference evidence="3" key="1">
    <citation type="submission" date="2018-09" db="EMBL/GenBank/DDBJ databases">
        <authorList>
            <person name="Zhu H."/>
        </authorList>
    </citation>
    <scope>NUCLEOTIDE SEQUENCE [LARGE SCALE GENOMIC DNA]</scope>
    <source>
        <strain evidence="3">K1W22B-1</strain>
    </source>
</reference>
<evidence type="ECO:0000256" key="1">
    <source>
        <dbReference type="SAM" id="Phobius"/>
    </source>
</evidence>
<feature type="transmembrane region" description="Helical" evidence="1">
    <location>
        <begin position="42"/>
        <end position="62"/>
    </location>
</feature>
<keyword evidence="1" id="KW-0472">Membrane</keyword>
<feature type="transmembrane region" description="Helical" evidence="1">
    <location>
        <begin position="127"/>
        <end position="151"/>
    </location>
</feature>
<feature type="transmembrane region" description="Helical" evidence="1">
    <location>
        <begin position="6"/>
        <end position="30"/>
    </location>
</feature>
<keyword evidence="3" id="KW-1185">Reference proteome</keyword>
<name>A0A3A5HEK5_9ACTN</name>
<protein>
    <submittedName>
        <fullName evidence="2">DUF456 domain-containing protein</fullName>
    </submittedName>
</protein>
<proteinExistence type="predicted"/>
<dbReference type="Pfam" id="PF04306">
    <property type="entry name" value="DUF456"/>
    <property type="match status" value="1"/>
</dbReference>
<accession>A0A3A5HEK5</accession>
<evidence type="ECO:0000313" key="2">
    <source>
        <dbReference type="EMBL" id="RJS47945.1"/>
    </source>
</evidence>
<dbReference type="Proteomes" id="UP000276542">
    <property type="component" value="Unassembled WGS sequence"/>
</dbReference>
<comment type="caution">
    <text evidence="2">The sequence shown here is derived from an EMBL/GenBank/DDBJ whole genome shotgun (WGS) entry which is preliminary data.</text>
</comment>
<gene>
    <name evidence="2" type="ORF">D4739_12975</name>
</gene>
<sequence length="153" mass="15609">MLFLLGVAIGLVGILVPVMPGTLLILAVVAGWSAVVNEPRGWAVLGFVAVLIALSTVVKYAVPGRHLRNAGVPTSSILLGAVLGIVGFFVVPVIGLPLGFVLGIYLAEHRRVGHTRARGTTVTALKAVGLSLLIELTAGLIAASALFVGAITT</sequence>
<dbReference type="InterPro" id="IPR007403">
    <property type="entry name" value="DUF456"/>
</dbReference>